<evidence type="ECO:0000256" key="10">
    <source>
        <dbReference type="ARBA" id="ARBA00035861"/>
    </source>
</evidence>
<evidence type="ECO:0000256" key="1">
    <source>
        <dbReference type="ARBA" id="ARBA00001946"/>
    </source>
</evidence>
<evidence type="ECO:0000256" key="11">
    <source>
        <dbReference type="ARBA" id="ARBA00038905"/>
    </source>
</evidence>
<evidence type="ECO:0000256" key="7">
    <source>
        <dbReference type="ARBA" id="ARBA00022801"/>
    </source>
</evidence>
<dbReference type="EC" id="3.6.1.55" evidence="11"/>
<dbReference type="Gene3D" id="3.90.79.10">
    <property type="entry name" value="Nucleoside Triphosphate Pyrophosphohydrolase"/>
    <property type="match status" value="1"/>
</dbReference>
<evidence type="ECO:0000256" key="4">
    <source>
        <dbReference type="ARBA" id="ARBA00022705"/>
    </source>
</evidence>
<dbReference type="GO" id="GO:0044716">
    <property type="term" value="F:8-oxo-GDP phosphatase activity"/>
    <property type="evidence" value="ECO:0007669"/>
    <property type="project" value="TreeGrafter"/>
</dbReference>
<proteinExistence type="inferred from homology"/>
<keyword evidence="6" id="KW-0227">DNA damage</keyword>
<dbReference type="PRINTS" id="PR00502">
    <property type="entry name" value="NUDIXFAMILY"/>
</dbReference>
<evidence type="ECO:0000256" key="9">
    <source>
        <dbReference type="ARBA" id="ARBA00023204"/>
    </source>
</evidence>
<evidence type="ECO:0000256" key="5">
    <source>
        <dbReference type="ARBA" id="ARBA00022723"/>
    </source>
</evidence>
<dbReference type="RefSeq" id="WP_057904838.1">
    <property type="nucleotide sequence ID" value="NZ_AZDA01000084.1"/>
</dbReference>
<comment type="cofactor">
    <cofactor evidence="1">
        <name>Mg(2+)</name>
        <dbReference type="ChEBI" id="CHEBI:18420"/>
    </cofactor>
</comment>
<dbReference type="OrthoDB" id="9810648at2"/>
<dbReference type="PATRIC" id="fig|1423726.3.peg.336"/>
<gene>
    <name evidence="14" type="ORF">FC07_GL000321</name>
</gene>
<dbReference type="GO" id="GO:0046872">
    <property type="term" value="F:metal ion binding"/>
    <property type="evidence" value="ECO:0007669"/>
    <property type="project" value="UniProtKB-KW"/>
</dbReference>
<dbReference type="PANTHER" id="PTHR47707">
    <property type="entry name" value="8-OXO-DGTP DIPHOSPHATASE"/>
    <property type="match status" value="1"/>
</dbReference>
<dbReference type="InterPro" id="IPR020084">
    <property type="entry name" value="NUDIX_hydrolase_CS"/>
</dbReference>
<dbReference type="InterPro" id="IPR020476">
    <property type="entry name" value="Nudix_hydrolase"/>
</dbReference>
<sequence length="140" mass="15675">MKKQINVVGAAFLENGKILATKRNDDRVLGTLWEFPGGKIEPGETPQQALKRELEEEFNDEIVVGPRVTATSSHEYDFGVVNLTVYYAQFQTHHFDLIAHSEVKWTTQTQLNDLQWADADQAAVAAITQANLSQVVFDEA</sequence>
<dbReference type="GO" id="GO:0006281">
    <property type="term" value="P:DNA repair"/>
    <property type="evidence" value="ECO:0007669"/>
    <property type="project" value="UniProtKB-KW"/>
</dbReference>
<dbReference type="GO" id="GO:0006260">
    <property type="term" value="P:DNA replication"/>
    <property type="evidence" value="ECO:0007669"/>
    <property type="project" value="UniProtKB-KW"/>
</dbReference>
<accession>A0A0R1GUJ9</accession>
<keyword evidence="15" id="KW-1185">Reference proteome</keyword>
<evidence type="ECO:0000259" key="13">
    <source>
        <dbReference type="PROSITE" id="PS51462"/>
    </source>
</evidence>
<keyword evidence="9" id="KW-0234">DNA repair</keyword>
<evidence type="ECO:0000256" key="6">
    <source>
        <dbReference type="ARBA" id="ARBA00022763"/>
    </source>
</evidence>
<evidence type="ECO:0000256" key="8">
    <source>
        <dbReference type="ARBA" id="ARBA00022842"/>
    </source>
</evidence>
<keyword evidence="7 12" id="KW-0378">Hydrolase</keyword>
<dbReference type="Proteomes" id="UP000051461">
    <property type="component" value="Unassembled WGS sequence"/>
</dbReference>
<dbReference type="PROSITE" id="PS00893">
    <property type="entry name" value="NUDIX_BOX"/>
    <property type="match status" value="1"/>
</dbReference>
<dbReference type="InterPro" id="IPR015797">
    <property type="entry name" value="NUDIX_hydrolase-like_dom_sf"/>
</dbReference>
<dbReference type="SUPFAM" id="SSF55811">
    <property type="entry name" value="Nudix"/>
    <property type="match status" value="1"/>
</dbReference>
<dbReference type="PANTHER" id="PTHR47707:SF1">
    <property type="entry name" value="NUDIX HYDROLASE FAMILY PROTEIN"/>
    <property type="match status" value="1"/>
</dbReference>
<organism evidence="14 15">
    <name type="scientific">Loigolactobacillus bifermentans DSM 20003</name>
    <dbReference type="NCBI Taxonomy" id="1423726"/>
    <lineage>
        <taxon>Bacteria</taxon>
        <taxon>Bacillati</taxon>
        <taxon>Bacillota</taxon>
        <taxon>Bacilli</taxon>
        <taxon>Lactobacillales</taxon>
        <taxon>Lactobacillaceae</taxon>
        <taxon>Loigolactobacillus</taxon>
    </lineage>
</organism>
<evidence type="ECO:0000256" key="12">
    <source>
        <dbReference type="RuleBase" id="RU003476"/>
    </source>
</evidence>
<dbReference type="GO" id="GO:0035539">
    <property type="term" value="F:8-oxo-7,8-dihydrodeoxyguanosine triphosphate pyrophosphatase activity"/>
    <property type="evidence" value="ECO:0007669"/>
    <property type="project" value="UniProtKB-EC"/>
</dbReference>
<dbReference type="AlphaFoldDB" id="A0A0R1GUJ9"/>
<comment type="similarity">
    <text evidence="2 12">Belongs to the Nudix hydrolase family.</text>
</comment>
<dbReference type="Pfam" id="PF00293">
    <property type="entry name" value="NUDIX"/>
    <property type="match status" value="1"/>
</dbReference>
<evidence type="ECO:0000256" key="3">
    <source>
        <dbReference type="ARBA" id="ARBA00022457"/>
    </source>
</evidence>
<keyword evidence="4" id="KW-0235">DNA replication</keyword>
<keyword evidence="3" id="KW-0515">Mutator protein</keyword>
<comment type="catalytic activity">
    <reaction evidence="10">
        <text>8-oxo-dGTP + H2O = 8-oxo-dGMP + diphosphate + H(+)</text>
        <dbReference type="Rhea" id="RHEA:31575"/>
        <dbReference type="ChEBI" id="CHEBI:15377"/>
        <dbReference type="ChEBI" id="CHEBI:15378"/>
        <dbReference type="ChEBI" id="CHEBI:33019"/>
        <dbReference type="ChEBI" id="CHEBI:63224"/>
        <dbReference type="ChEBI" id="CHEBI:77896"/>
        <dbReference type="EC" id="3.6.1.55"/>
    </reaction>
</comment>
<evidence type="ECO:0000313" key="14">
    <source>
        <dbReference type="EMBL" id="KRK34970.1"/>
    </source>
</evidence>
<dbReference type="STRING" id="1423726.FC07_GL000321"/>
<evidence type="ECO:0000313" key="15">
    <source>
        <dbReference type="Proteomes" id="UP000051461"/>
    </source>
</evidence>
<dbReference type="PROSITE" id="PS51462">
    <property type="entry name" value="NUDIX"/>
    <property type="match status" value="1"/>
</dbReference>
<reference evidence="14 15" key="1">
    <citation type="journal article" date="2015" name="Genome Announc.">
        <title>Expanding the biotechnology potential of lactobacilli through comparative genomics of 213 strains and associated genera.</title>
        <authorList>
            <person name="Sun Z."/>
            <person name="Harris H.M."/>
            <person name="McCann A."/>
            <person name="Guo C."/>
            <person name="Argimon S."/>
            <person name="Zhang W."/>
            <person name="Yang X."/>
            <person name="Jeffery I.B."/>
            <person name="Cooney J.C."/>
            <person name="Kagawa T.F."/>
            <person name="Liu W."/>
            <person name="Song Y."/>
            <person name="Salvetti E."/>
            <person name="Wrobel A."/>
            <person name="Rasinkangas P."/>
            <person name="Parkhill J."/>
            <person name="Rea M.C."/>
            <person name="O'Sullivan O."/>
            <person name="Ritari J."/>
            <person name="Douillard F.P."/>
            <person name="Paul Ross R."/>
            <person name="Yang R."/>
            <person name="Briner A.E."/>
            <person name="Felis G.E."/>
            <person name="de Vos W.M."/>
            <person name="Barrangou R."/>
            <person name="Klaenhammer T.R."/>
            <person name="Caufield P.W."/>
            <person name="Cui Y."/>
            <person name="Zhang H."/>
            <person name="O'Toole P.W."/>
        </authorList>
    </citation>
    <scope>NUCLEOTIDE SEQUENCE [LARGE SCALE GENOMIC DNA]</scope>
    <source>
        <strain evidence="14 15">DSM 20003</strain>
    </source>
</reference>
<protein>
    <recommendedName>
        <fullName evidence="11">8-oxo-dGTP diphosphatase</fullName>
        <ecNumber evidence="11">3.6.1.55</ecNumber>
    </recommendedName>
</protein>
<dbReference type="CDD" id="cd03425">
    <property type="entry name" value="NUDIX_MutT_NudA_like"/>
    <property type="match status" value="1"/>
</dbReference>
<comment type="caution">
    <text evidence="14">The sequence shown here is derived from an EMBL/GenBank/DDBJ whole genome shotgun (WGS) entry which is preliminary data.</text>
</comment>
<evidence type="ECO:0000256" key="2">
    <source>
        <dbReference type="ARBA" id="ARBA00005582"/>
    </source>
</evidence>
<keyword evidence="8" id="KW-0460">Magnesium</keyword>
<dbReference type="GO" id="GO:0008413">
    <property type="term" value="F:8-oxo-7,8-dihydroguanosine triphosphate pyrophosphatase activity"/>
    <property type="evidence" value="ECO:0007669"/>
    <property type="project" value="TreeGrafter"/>
</dbReference>
<feature type="domain" description="Nudix hydrolase" evidence="13">
    <location>
        <begin position="2"/>
        <end position="133"/>
    </location>
</feature>
<keyword evidence="5" id="KW-0479">Metal-binding</keyword>
<dbReference type="GO" id="GO:0044715">
    <property type="term" value="F:8-oxo-dGDP phosphatase activity"/>
    <property type="evidence" value="ECO:0007669"/>
    <property type="project" value="TreeGrafter"/>
</dbReference>
<dbReference type="EMBL" id="AZDA01000084">
    <property type="protein sequence ID" value="KRK34970.1"/>
    <property type="molecule type" value="Genomic_DNA"/>
</dbReference>
<name>A0A0R1GUJ9_9LACO</name>
<dbReference type="InterPro" id="IPR000086">
    <property type="entry name" value="NUDIX_hydrolase_dom"/>
</dbReference>
<dbReference type="InterPro" id="IPR047127">
    <property type="entry name" value="MutT-like"/>
</dbReference>